<dbReference type="InterPro" id="IPR036259">
    <property type="entry name" value="MFS_trans_sf"/>
</dbReference>
<evidence type="ECO:0000256" key="1">
    <source>
        <dbReference type="ARBA" id="ARBA00022692"/>
    </source>
</evidence>
<feature type="transmembrane region" description="Helical" evidence="4">
    <location>
        <begin position="223"/>
        <end position="244"/>
    </location>
</feature>
<evidence type="ECO:0000313" key="7">
    <source>
        <dbReference type="Proteomes" id="UP000071561"/>
    </source>
</evidence>
<dbReference type="Gene3D" id="1.20.1250.20">
    <property type="entry name" value="MFS general substrate transporter like domains"/>
    <property type="match status" value="2"/>
</dbReference>
<evidence type="ECO:0000256" key="4">
    <source>
        <dbReference type="SAM" id="Phobius"/>
    </source>
</evidence>
<evidence type="ECO:0000256" key="2">
    <source>
        <dbReference type="ARBA" id="ARBA00022989"/>
    </source>
</evidence>
<dbReference type="EMBL" id="CP014504">
    <property type="protein sequence ID" value="AMP98278.1"/>
    <property type="molecule type" value="Genomic_DNA"/>
</dbReference>
<organism evidence="6 7">
    <name type="scientific">Pedobacter cryoconitis</name>
    <dbReference type="NCBI Taxonomy" id="188932"/>
    <lineage>
        <taxon>Bacteria</taxon>
        <taxon>Pseudomonadati</taxon>
        <taxon>Bacteroidota</taxon>
        <taxon>Sphingobacteriia</taxon>
        <taxon>Sphingobacteriales</taxon>
        <taxon>Sphingobacteriaceae</taxon>
        <taxon>Pedobacter</taxon>
    </lineage>
</organism>
<feature type="transmembrane region" description="Helical" evidence="4">
    <location>
        <begin position="85"/>
        <end position="103"/>
    </location>
</feature>
<dbReference type="PANTHER" id="PTHR42910">
    <property type="entry name" value="TRANSPORTER SCO4007-RELATED"/>
    <property type="match status" value="1"/>
</dbReference>
<feature type="transmembrane region" description="Helical" evidence="4">
    <location>
        <begin position="109"/>
        <end position="130"/>
    </location>
</feature>
<feature type="transmembrane region" description="Helical" evidence="4">
    <location>
        <begin position="142"/>
        <end position="159"/>
    </location>
</feature>
<keyword evidence="7" id="KW-1185">Reference proteome</keyword>
<dbReference type="Pfam" id="PF07690">
    <property type="entry name" value="MFS_1"/>
    <property type="match status" value="1"/>
</dbReference>
<gene>
    <name evidence="6" type="ORF">AY601_1360</name>
</gene>
<protein>
    <submittedName>
        <fullName evidence="6">Major facilitator superfamily MFS_1 transporter</fullName>
    </submittedName>
</protein>
<dbReference type="RefSeq" id="WP_068398265.1">
    <property type="nucleotide sequence ID" value="NZ_CP014504.1"/>
</dbReference>
<feature type="transmembrane region" description="Helical" evidence="4">
    <location>
        <begin position="58"/>
        <end position="76"/>
    </location>
</feature>
<name>A0A127VB94_9SPHI</name>
<dbReference type="KEGG" id="pcm:AY601_1360"/>
<dbReference type="SUPFAM" id="SSF103473">
    <property type="entry name" value="MFS general substrate transporter"/>
    <property type="match status" value="1"/>
</dbReference>
<keyword evidence="2 4" id="KW-1133">Transmembrane helix</keyword>
<accession>A0A127VB94</accession>
<dbReference type="PROSITE" id="PS50850">
    <property type="entry name" value="MFS"/>
    <property type="match status" value="1"/>
</dbReference>
<dbReference type="CDD" id="cd17324">
    <property type="entry name" value="MFS_NepI_like"/>
    <property type="match status" value="1"/>
</dbReference>
<keyword evidence="3 4" id="KW-0472">Membrane</keyword>
<dbReference type="GO" id="GO:0022857">
    <property type="term" value="F:transmembrane transporter activity"/>
    <property type="evidence" value="ECO:0007669"/>
    <property type="project" value="InterPro"/>
</dbReference>
<sequence length="409" mass="44915">MNRENNKIHQEGDQLKSGTILLMAVAAGITVANIYYNQPILKEMAISLNATDVEIGRVSMFAQLGYGLGMFFLIPLGDKVDRKKLILILMLSLAAMLILMVLAKGVVFVWVLSLLIGICSAPAQIILPMAASLDKVNRGKTVGIVFSGILVGILGSRVISGFITDWLGWRYVYAISAIMVLTITVLLKLYLPNVKHKFTGTYIALLKSTLALVKEHELLRRSAILGAFTFGIFCSFWTTVTFYLSGPAFGFHADTIGLFGIVAIGGALVAPYFGKLADKGNTKKSLIISVTMIIFSLVLLKLFPVSVMVMIIAIFILDIGVQATQITNFTRIYSLDENSHSRLNTIYMTTYFIGGGIGTFFGLLCWKHGGWALSTWQMLLWSFIAIGIVIFSKSRTNKNQNVAENVLRN</sequence>
<evidence type="ECO:0000256" key="3">
    <source>
        <dbReference type="ARBA" id="ARBA00023136"/>
    </source>
</evidence>
<dbReference type="Proteomes" id="UP000071561">
    <property type="component" value="Chromosome"/>
</dbReference>
<feature type="transmembrane region" description="Helical" evidence="4">
    <location>
        <begin position="309"/>
        <end position="333"/>
    </location>
</feature>
<feature type="domain" description="Major facilitator superfamily (MFS) profile" evidence="5">
    <location>
        <begin position="19"/>
        <end position="397"/>
    </location>
</feature>
<proteinExistence type="predicted"/>
<feature type="transmembrane region" description="Helical" evidence="4">
    <location>
        <begin position="345"/>
        <end position="364"/>
    </location>
</feature>
<feature type="transmembrane region" description="Helical" evidence="4">
    <location>
        <begin position="171"/>
        <end position="191"/>
    </location>
</feature>
<dbReference type="InterPro" id="IPR011701">
    <property type="entry name" value="MFS"/>
</dbReference>
<dbReference type="AlphaFoldDB" id="A0A127VB94"/>
<feature type="transmembrane region" description="Helical" evidence="4">
    <location>
        <begin position="286"/>
        <end position="303"/>
    </location>
</feature>
<feature type="transmembrane region" description="Helical" evidence="4">
    <location>
        <begin position="370"/>
        <end position="391"/>
    </location>
</feature>
<keyword evidence="1 4" id="KW-0812">Transmembrane</keyword>
<dbReference type="InterPro" id="IPR020846">
    <property type="entry name" value="MFS_dom"/>
</dbReference>
<dbReference type="PATRIC" id="fig|188932.3.peg.1417"/>
<dbReference type="PANTHER" id="PTHR42910:SF1">
    <property type="entry name" value="MAJOR FACILITATOR SUPERFAMILY (MFS) PROFILE DOMAIN-CONTAINING PROTEIN"/>
    <property type="match status" value="1"/>
</dbReference>
<feature type="transmembrane region" description="Helical" evidence="4">
    <location>
        <begin position="20"/>
        <end position="38"/>
    </location>
</feature>
<dbReference type="OrthoDB" id="9815356at2"/>
<feature type="transmembrane region" description="Helical" evidence="4">
    <location>
        <begin position="256"/>
        <end position="274"/>
    </location>
</feature>
<evidence type="ECO:0000259" key="5">
    <source>
        <dbReference type="PROSITE" id="PS50850"/>
    </source>
</evidence>
<reference evidence="6 7" key="1">
    <citation type="submission" date="2016-03" db="EMBL/GenBank/DDBJ databases">
        <title>Complete genome sequence of Pedobacter cryoconitis PAMC 27485.</title>
        <authorList>
            <person name="Lee J."/>
            <person name="Kim O.-S."/>
        </authorList>
    </citation>
    <scope>NUCLEOTIDE SEQUENCE [LARGE SCALE GENOMIC DNA]</scope>
    <source>
        <strain evidence="6 7">PAMC 27485</strain>
    </source>
</reference>
<evidence type="ECO:0000313" key="6">
    <source>
        <dbReference type="EMBL" id="AMP98278.1"/>
    </source>
</evidence>